<keyword evidence="8" id="KW-0862">Zinc</keyword>
<organism evidence="12 13">
    <name type="scientific">Saponaria officinalis</name>
    <name type="common">Common soapwort</name>
    <name type="synonym">Lychnis saponaria</name>
    <dbReference type="NCBI Taxonomy" id="3572"/>
    <lineage>
        <taxon>Eukaryota</taxon>
        <taxon>Viridiplantae</taxon>
        <taxon>Streptophyta</taxon>
        <taxon>Embryophyta</taxon>
        <taxon>Tracheophyta</taxon>
        <taxon>Spermatophyta</taxon>
        <taxon>Magnoliopsida</taxon>
        <taxon>eudicotyledons</taxon>
        <taxon>Gunneridae</taxon>
        <taxon>Pentapetalae</taxon>
        <taxon>Caryophyllales</taxon>
        <taxon>Caryophyllaceae</taxon>
        <taxon>Caryophylleae</taxon>
        <taxon>Saponaria</taxon>
    </lineage>
</organism>
<dbReference type="EMBL" id="JBDFQZ010000001">
    <property type="protein sequence ID" value="KAK9756472.1"/>
    <property type="molecule type" value="Genomic_DNA"/>
</dbReference>
<evidence type="ECO:0000313" key="12">
    <source>
        <dbReference type="EMBL" id="KAK9756474.1"/>
    </source>
</evidence>
<keyword evidence="6 9" id="KW-0863">Zinc-finger</keyword>
<dbReference type="GO" id="GO:0043161">
    <property type="term" value="P:proteasome-mediated ubiquitin-dependent protein catabolic process"/>
    <property type="evidence" value="ECO:0007669"/>
    <property type="project" value="UniProtKB-ARBA"/>
</dbReference>
<dbReference type="Proteomes" id="UP001443914">
    <property type="component" value="Unassembled WGS sequence"/>
</dbReference>
<dbReference type="Pfam" id="PF13639">
    <property type="entry name" value="zf-RING_2"/>
    <property type="match status" value="1"/>
</dbReference>
<feature type="compositionally biased region" description="Polar residues" evidence="10">
    <location>
        <begin position="447"/>
        <end position="461"/>
    </location>
</feature>
<dbReference type="AlphaFoldDB" id="A0AAW1N6M6"/>
<evidence type="ECO:0000313" key="13">
    <source>
        <dbReference type="Proteomes" id="UP001443914"/>
    </source>
</evidence>
<dbReference type="EMBL" id="JBDFQZ010000001">
    <property type="protein sequence ID" value="KAK9756474.1"/>
    <property type="molecule type" value="Genomic_DNA"/>
</dbReference>
<evidence type="ECO:0000256" key="2">
    <source>
        <dbReference type="ARBA" id="ARBA00004906"/>
    </source>
</evidence>
<comment type="caution">
    <text evidence="12">The sequence shown here is derived from an EMBL/GenBank/DDBJ whole genome shotgun (WGS) entry which is preliminary data.</text>
</comment>
<evidence type="ECO:0000256" key="7">
    <source>
        <dbReference type="ARBA" id="ARBA00022786"/>
    </source>
</evidence>
<dbReference type="InterPro" id="IPR001841">
    <property type="entry name" value="Znf_RING"/>
</dbReference>
<dbReference type="PANTHER" id="PTHR22937">
    <property type="entry name" value="E3 UBIQUITIN-PROTEIN LIGASE RNF165"/>
    <property type="match status" value="1"/>
</dbReference>
<dbReference type="SMART" id="SM00184">
    <property type="entry name" value="RING"/>
    <property type="match status" value="1"/>
</dbReference>
<keyword evidence="4" id="KW-0808">Transferase</keyword>
<accession>A0AAW1N6M6</accession>
<feature type="compositionally biased region" description="Low complexity" evidence="10">
    <location>
        <begin position="467"/>
        <end position="489"/>
    </location>
</feature>
<evidence type="ECO:0000256" key="9">
    <source>
        <dbReference type="PROSITE-ProRule" id="PRU00175"/>
    </source>
</evidence>
<evidence type="ECO:0000256" key="6">
    <source>
        <dbReference type="ARBA" id="ARBA00022771"/>
    </source>
</evidence>
<keyword evidence="7" id="KW-0833">Ubl conjugation pathway</keyword>
<dbReference type="Gene3D" id="3.30.40.10">
    <property type="entry name" value="Zinc/RING finger domain, C3HC4 (zinc finger)"/>
    <property type="match status" value="1"/>
</dbReference>
<evidence type="ECO:0000256" key="1">
    <source>
        <dbReference type="ARBA" id="ARBA00000900"/>
    </source>
</evidence>
<protein>
    <recommendedName>
        <fullName evidence="3">RING-type E3 ubiquitin transferase</fullName>
        <ecNumber evidence="3">2.3.2.27</ecNumber>
    </recommendedName>
</protein>
<reference evidence="12 13" key="1">
    <citation type="submission" date="2024-03" db="EMBL/GenBank/DDBJ databases">
        <title>WGS assembly of Saponaria officinalis var. Norfolk2.</title>
        <authorList>
            <person name="Jenkins J."/>
            <person name="Shu S."/>
            <person name="Grimwood J."/>
            <person name="Barry K."/>
            <person name="Goodstein D."/>
            <person name="Schmutz J."/>
            <person name="Leebens-Mack J."/>
            <person name="Osbourn A."/>
        </authorList>
    </citation>
    <scope>NUCLEOTIDE SEQUENCE [LARGE SCALE GENOMIC DNA]</scope>
    <source>
        <strain evidence="13">cv. Norfolk2</strain>
        <strain evidence="12">JIC</strain>
        <tissue evidence="12">Leaf</tissue>
    </source>
</reference>
<proteinExistence type="predicted"/>
<dbReference type="GO" id="GO:0010228">
    <property type="term" value="P:vegetative to reproductive phase transition of meristem"/>
    <property type="evidence" value="ECO:0007669"/>
    <property type="project" value="UniProtKB-ARBA"/>
</dbReference>
<evidence type="ECO:0000259" key="11">
    <source>
        <dbReference type="PROSITE" id="PS50089"/>
    </source>
</evidence>
<evidence type="ECO:0000256" key="4">
    <source>
        <dbReference type="ARBA" id="ARBA00022679"/>
    </source>
</evidence>
<dbReference type="PROSITE" id="PS50089">
    <property type="entry name" value="ZF_RING_2"/>
    <property type="match status" value="1"/>
</dbReference>
<dbReference type="EC" id="2.3.2.27" evidence="3"/>
<keyword evidence="5" id="KW-0479">Metal-binding</keyword>
<feature type="region of interest" description="Disordered" evidence="10">
    <location>
        <begin position="71"/>
        <end position="102"/>
    </location>
</feature>
<sequence>MQGQRSAVGGSLPDSINFDYGSPSTNVGLNPQICWNNHRNSAEGRLSDYRISARNSENSYMGNISQEGSNLGRWDVGEASSSSLQNPVGHDERLNQDEWSSPVAMPQSFGAGLRSVEQHFVPENLVSQPVVNLNLSANQNISGPSFVRGSSSNSASQNFDLNGEHFHRVGDDMDCRNSSKSIGFQSKYHPVAGSSPDPFASSGSGGFFVETDDGRNPGCSLDGRRPSCKRKSFEENVGQSSSAGNCSPRAEGNMWQENPPHIDAGSSMNVAATREITSNISLREQVNPRLRLGTGVRVSGDTIHPLNLPGGSESSRRNYRLRVNPSFEQDSTLNNSFSPVLTGVARHPDIPSVNQPLGFVPINPSLDLMSPIPPETSVIQNESVILRASTMRRNVQSHRRNNLRHAYSSLSSAVSRERNDVLPDDPSSRNQPRTIGEHPVFTPLVETRSSASHPTNWSLSGGSVEISRNTGSSSRSRSGGNSHSSGESGASHRHPPSQYSRRLSEYVRRSLLSTVGSDTIGQISTNSQHRSVPASPQDGILSSSGGDRGNNHSHSRSTLWMERQTDGAGRIPYLRALAVAGEGRSRIVSEIRNALDIIRRGEGLRIEDVMLLDQSVFFGMADIHDQHRDMRLDVDNMSYEELLALEERIGNVSTGLSEETIIKCMKHHKHVHTVNDDQTEAEPCCVCQEVYKDGEDIGTLDCGHEFHKGCITQWLSQKNLCPICKTTALASSLK</sequence>
<dbReference type="GO" id="GO:0061630">
    <property type="term" value="F:ubiquitin protein ligase activity"/>
    <property type="evidence" value="ECO:0007669"/>
    <property type="project" value="UniProtKB-EC"/>
</dbReference>
<dbReference type="FunFam" id="3.30.40.10:FF:000309">
    <property type="entry name" value="E3 ubiquitin-protein ligase MBR2"/>
    <property type="match status" value="1"/>
</dbReference>
<evidence type="ECO:0000256" key="8">
    <source>
        <dbReference type="ARBA" id="ARBA00022833"/>
    </source>
</evidence>
<feature type="compositionally biased region" description="Polar residues" evidence="10">
    <location>
        <begin position="518"/>
        <end position="530"/>
    </location>
</feature>
<dbReference type="PANTHER" id="PTHR22937:SF224">
    <property type="entry name" value="E3 UBIQUITIN-PROTEIN LIGASE MBR1-RELATED"/>
    <property type="match status" value="1"/>
</dbReference>
<feature type="region of interest" description="Disordered" evidence="10">
    <location>
        <begin position="231"/>
        <end position="256"/>
    </location>
</feature>
<gene>
    <name evidence="12" type="ORF">RND81_01G100300</name>
</gene>
<dbReference type="GO" id="GO:0008270">
    <property type="term" value="F:zinc ion binding"/>
    <property type="evidence" value="ECO:0007669"/>
    <property type="project" value="UniProtKB-KW"/>
</dbReference>
<dbReference type="InterPro" id="IPR045191">
    <property type="entry name" value="MBR1/2-like"/>
</dbReference>
<evidence type="ECO:0000256" key="5">
    <source>
        <dbReference type="ARBA" id="ARBA00022723"/>
    </source>
</evidence>
<comment type="catalytic activity">
    <reaction evidence="1">
        <text>S-ubiquitinyl-[E2 ubiquitin-conjugating enzyme]-L-cysteine + [acceptor protein]-L-lysine = [E2 ubiquitin-conjugating enzyme]-L-cysteine + N(6)-ubiquitinyl-[acceptor protein]-L-lysine.</text>
        <dbReference type="EC" id="2.3.2.27"/>
    </reaction>
</comment>
<evidence type="ECO:0000256" key="3">
    <source>
        <dbReference type="ARBA" id="ARBA00012483"/>
    </source>
</evidence>
<dbReference type="SUPFAM" id="SSF57850">
    <property type="entry name" value="RING/U-box"/>
    <property type="match status" value="1"/>
</dbReference>
<feature type="domain" description="RING-type" evidence="11">
    <location>
        <begin position="684"/>
        <end position="725"/>
    </location>
</feature>
<comment type="pathway">
    <text evidence="2">Protein modification; protein ubiquitination.</text>
</comment>
<dbReference type="InterPro" id="IPR013083">
    <property type="entry name" value="Znf_RING/FYVE/PHD"/>
</dbReference>
<keyword evidence="13" id="KW-1185">Reference proteome</keyword>
<evidence type="ECO:0000256" key="10">
    <source>
        <dbReference type="SAM" id="MobiDB-lite"/>
    </source>
</evidence>
<name>A0AAW1N6M6_SAPOF</name>
<feature type="region of interest" description="Disordered" evidence="10">
    <location>
        <begin position="518"/>
        <end position="556"/>
    </location>
</feature>
<feature type="region of interest" description="Disordered" evidence="10">
    <location>
        <begin position="408"/>
        <end position="501"/>
    </location>
</feature>